<accession>A0ABS4F090</accession>
<dbReference type="Gene3D" id="3.90.1150.10">
    <property type="entry name" value="Aspartate Aminotransferase, domain 1"/>
    <property type="match status" value="1"/>
</dbReference>
<keyword evidence="4 6" id="KW-0808">Transferase</keyword>
<evidence type="ECO:0000256" key="4">
    <source>
        <dbReference type="ARBA" id="ARBA00022679"/>
    </source>
</evidence>
<dbReference type="EC" id="2.6.1.-" evidence="6"/>
<name>A0ABS4F090_9CLOT</name>
<dbReference type="GO" id="GO:0008483">
    <property type="term" value="F:transaminase activity"/>
    <property type="evidence" value="ECO:0007669"/>
    <property type="project" value="UniProtKB-KW"/>
</dbReference>
<comment type="cofactor">
    <cofactor evidence="1 6">
        <name>pyridoxal 5'-phosphate</name>
        <dbReference type="ChEBI" id="CHEBI:597326"/>
    </cofactor>
</comment>
<dbReference type="Pfam" id="PF00155">
    <property type="entry name" value="Aminotran_1_2"/>
    <property type="match status" value="1"/>
</dbReference>
<dbReference type="InterPro" id="IPR004838">
    <property type="entry name" value="NHTrfase_class1_PyrdxlP-BS"/>
</dbReference>
<dbReference type="InterPro" id="IPR015422">
    <property type="entry name" value="PyrdxlP-dep_Trfase_small"/>
</dbReference>
<evidence type="ECO:0000313" key="9">
    <source>
        <dbReference type="Proteomes" id="UP000783390"/>
    </source>
</evidence>
<protein>
    <recommendedName>
        <fullName evidence="6">Aminotransferase</fullName>
        <ecNumber evidence="6">2.6.1.-</ecNumber>
    </recommendedName>
</protein>
<gene>
    <name evidence="8" type="ORF">J2Z53_001256</name>
</gene>
<dbReference type="PANTHER" id="PTHR46383:SF4">
    <property type="entry name" value="AMINOTRANSFERASE"/>
    <property type="match status" value="1"/>
</dbReference>
<comment type="similarity">
    <text evidence="2 6">Belongs to the class-I pyridoxal-phosphate-dependent aminotransferase family.</text>
</comment>
<evidence type="ECO:0000259" key="7">
    <source>
        <dbReference type="Pfam" id="PF00155"/>
    </source>
</evidence>
<dbReference type="InterPro" id="IPR050596">
    <property type="entry name" value="AspAT/PAT-like"/>
</dbReference>
<dbReference type="SUPFAM" id="SSF53383">
    <property type="entry name" value="PLP-dependent transferases"/>
    <property type="match status" value="1"/>
</dbReference>
<dbReference type="InterPro" id="IPR004839">
    <property type="entry name" value="Aminotransferase_I/II_large"/>
</dbReference>
<dbReference type="RefSeq" id="WP_209796541.1">
    <property type="nucleotide sequence ID" value="NZ_JAGGJZ010000003.1"/>
</dbReference>
<evidence type="ECO:0000313" key="8">
    <source>
        <dbReference type="EMBL" id="MBP1889673.1"/>
    </source>
</evidence>
<reference evidence="8 9" key="1">
    <citation type="submission" date="2021-03" db="EMBL/GenBank/DDBJ databases">
        <title>Genomic Encyclopedia of Type Strains, Phase IV (KMG-IV): sequencing the most valuable type-strain genomes for metagenomic binning, comparative biology and taxonomic classification.</title>
        <authorList>
            <person name="Goeker M."/>
        </authorList>
    </citation>
    <scope>NUCLEOTIDE SEQUENCE [LARGE SCALE GENOMIC DNA]</scope>
    <source>
        <strain evidence="8 9">DSM 3984</strain>
    </source>
</reference>
<dbReference type="EMBL" id="JAGGJZ010000003">
    <property type="protein sequence ID" value="MBP1889673.1"/>
    <property type="molecule type" value="Genomic_DNA"/>
</dbReference>
<dbReference type="Proteomes" id="UP000783390">
    <property type="component" value="Unassembled WGS sequence"/>
</dbReference>
<evidence type="ECO:0000256" key="3">
    <source>
        <dbReference type="ARBA" id="ARBA00022576"/>
    </source>
</evidence>
<dbReference type="CDD" id="cd00609">
    <property type="entry name" value="AAT_like"/>
    <property type="match status" value="1"/>
</dbReference>
<evidence type="ECO:0000256" key="2">
    <source>
        <dbReference type="ARBA" id="ARBA00007441"/>
    </source>
</evidence>
<dbReference type="Gene3D" id="3.40.640.10">
    <property type="entry name" value="Type I PLP-dependent aspartate aminotransferase-like (Major domain)"/>
    <property type="match status" value="1"/>
</dbReference>
<evidence type="ECO:0000256" key="6">
    <source>
        <dbReference type="RuleBase" id="RU000481"/>
    </source>
</evidence>
<dbReference type="InterPro" id="IPR015424">
    <property type="entry name" value="PyrdxlP-dep_Trfase"/>
</dbReference>
<dbReference type="PROSITE" id="PS00105">
    <property type="entry name" value="AA_TRANSFER_CLASS_1"/>
    <property type="match status" value="1"/>
</dbReference>
<dbReference type="PANTHER" id="PTHR46383">
    <property type="entry name" value="ASPARTATE AMINOTRANSFERASE"/>
    <property type="match status" value="1"/>
</dbReference>
<dbReference type="InterPro" id="IPR015421">
    <property type="entry name" value="PyrdxlP-dep_Trfase_major"/>
</dbReference>
<sequence>MNNRVENVEISGIRKFYNKVRKVEGAISLTLGQPDFNTPDIVKRGIEKALLENKTTYTSNAGLDELREEISKYLNTLGIKYNKEEICITVGGSEGIFSSLMALLNEGDKVLIPTPAYPAYESIVNMVGGTVINYELNNDFTVNVDNIKEKFKKEDCKYLVLSFPTNPTGAILDKNGRDELIKFIKNENIIVITDEIYASIIYNNYYSVAQDESIKDKIIYISGFSKMFSATGLRIGYIACSENIMKEIMKVHQYGVSCAPSIVQYGMIEGLKYGMDDVLKMKNEFLNRKNYVVNKLREIGFEVNDPKGAFYVFPSIKKFKLTSDEFCERLLNEEKVACVPGTAFGVGGEGFIRISYCYSMEELELALNKIKNFIDKL</sequence>
<comment type="caution">
    <text evidence="8">The sequence shown here is derived from an EMBL/GenBank/DDBJ whole genome shotgun (WGS) entry which is preliminary data.</text>
</comment>
<evidence type="ECO:0000256" key="5">
    <source>
        <dbReference type="ARBA" id="ARBA00022898"/>
    </source>
</evidence>
<keyword evidence="5" id="KW-0663">Pyridoxal phosphate</keyword>
<proteinExistence type="inferred from homology"/>
<keyword evidence="9" id="KW-1185">Reference proteome</keyword>
<evidence type="ECO:0000256" key="1">
    <source>
        <dbReference type="ARBA" id="ARBA00001933"/>
    </source>
</evidence>
<feature type="domain" description="Aminotransferase class I/classII large" evidence="7">
    <location>
        <begin position="27"/>
        <end position="370"/>
    </location>
</feature>
<organism evidence="8 9">
    <name type="scientific">Clostridium moniliforme</name>
    <dbReference type="NCBI Taxonomy" id="39489"/>
    <lineage>
        <taxon>Bacteria</taxon>
        <taxon>Bacillati</taxon>
        <taxon>Bacillota</taxon>
        <taxon>Clostridia</taxon>
        <taxon>Eubacteriales</taxon>
        <taxon>Clostridiaceae</taxon>
        <taxon>Clostridium</taxon>
    </lineage>
</organism>
<keyword evidence="3 6" id="KW-0032">Aminotransferase</keyword>